<dbReference type="Pfam" id="PF15609">
    <property type="entry name" value="PRTase_2"/>
    <property type="match status" value="1"/>
</dbReference>
<evidence type="ECO:0000313" key="4">
    <source>
        <dbReference type="Proteomes" id="UP001465426"/>
    </source>
</evidence>
<dbReference type="EMBL" id="JBBMFN010000028">
    <property type="protein sequence ID" value="MEQ2466485.1"/>
    <property type="molecule type" value="Genomic_DNA"/>
</dbReference>
<dbReference type="CDD" id="cd06223">
    <property type="entry name" value="PRTases_typeI"/>
    <property type="match status" value="1"/>
</dbReference>
<dbReference type="InterPro" id="IPR011214">
    <property type="entry name" value="UCP020967"/>
</dbReference>
<keyword evidence="4" id="KW-1185">Reference proteome</keyword>
<comment type="caution">
    <text evidence="3">The sequence shown here is derived from an EMBL/GenBank/DDBJ whole genome shotgun (WGS) entry which is preliminary data.</text>
</comment>
<dbReference type="RefSeq" id="WP_349204914.1">
    <property type="nucleotide sequence ID" value="NZ_JBBMFN010000028.1"/>
</dbReference>
<dbReference type="Pfam" id="PF12500">
    <property type="entry name" value="TRSP"/>
    <property type="match status" value="1"/>
</dbReference>
<name>A0ABV1EZE0_9BACI</name>
<dbReference type="InterPro" id="IPR041688">
    <property type="entry name" value="PRTase_2"/>
</dbReference>
<dbReference type="PIRSF" id="PIRSF020967">
    <property type="entry name" value="UCP020967"/>
    <property type="match status" value="1"/>
</dbReference>
<dbReference type="InterPro" id="IPR022537">
    <property type="entry name" value="TRSP_dom"/>
</dbReference>
<accession>A0ABV1EZE0</accession>
<evidence type="ECO:0000259" key="1">
    <source>
        <dbReference type="Pfam" id="PF12500"/>
    </source>
</evidence>
<dbReference type="InterPro" id="IPR029057">
    <property type="entry name" value="PRTase-like"/>
</dbReference>
<dbReference type="InterPro" id="IPR000836">
    <property type="entry name" value="PRTase_dom"/>
</dbReference>
<feature type="domain" description="TRSP" evidence="1">
    <location>
        <begin position="313"/>
        <end position="436"/>
    </location>
</feature>
<dbReference type="SUPFAM" id="SSF53271">
    <property type="entry name" value="PRTase-like"/>
    <property type="match status" value="1"/>
</dbReference>
<evidence type="ECO:0000259" key="2">
    <source>
        <dbReference type="Pfam" id="PF15609"/>
    </source>
</evidence>
<protein>
    <submittedName>
        <fullName evidence="3">Phosphoribosyltransferase family protein</fullName>
    </submittedName>
</protein>
<gene>
    <name evidence="3" type="ORF">WMO63_12485</name>
</gene>
<feature type="domain" description="Orotate phosphoribosyltransferase-like" evidence="2">
    <location>
        <begin position="40"/>
        <end position="253"/>
    </location>
</feature>
<keyword evidence="3" id="KW-0808">Transferase</keyword>
<reference evidence="3 4" key="1">
    <citation type="submission" date="2024-03" db="EMBL/GenBank/DDBJ databases">
        <title>Human intestinal bacterial collection.</title>
        <authorList>
            <person name="Pauvert C."/>
            <person name="Hitch T.C.A."/>
            <person name="Clavel T."/>
        </authorList>
    </citation>
    <scope>NUCLEOTIDE SEQUENCE [LARGE SCALE GENOMIC DNA]</scope>
    <source>
        <strain evidence="3 4">CLA-SR-H024</strain>
    </source>
</reference>
<organism evidence="3 4">
    <name type="scientific">Niallia hominis</name>
    <dbReference type="NCBI Taxonomy" id="3133173"/>
    <lineage>
        <taxon>Bacteria</taxon>
        <taxon>Bacillati</taxon>
        <taxon>Bacillota</taxon>
        <taxon>Bacilli</taxon>
        <taxon>Bacillales</taxon>
        <taxon>Bacillaceae</taxon>
        <taxon>Niallia</taxon>
    </lineage>
</organism>
<proteinExistence type="predicted"/>
<keyword evidence="3" id="KW-0328">Glycosyltransferase</keyword>
<dbReference type="GO" id="GO:0016757">
    <property type="term" value="F:glycosyltransferase activity"/>
    <property type="evidence" value="ECO:0007669"/>
    <property type="project" value="UniProtKB-KW"/>
</dbReference>
<evidence type="ECO:0000313" key="3">
    <source>
        <dbReference type="EMBL" id="MEQ2466485.1"/>
    </source>
</evidence>
<dbReference type="Proteomes" id="UP001465426">
    <property type="component" value="Unassembled WGS sequence"/>
</dbReference>
<sequence>MKDLHTLTYLNKKISLPIIHNLQMDIIIEENPFHLPLEDFFKMAARINKKRAFLFVSKLLGKHLPIEPNKGLLTGFMLAVRYEEIITGAISPQREEIMAIYRDSASQFLDKPFISSAQANPIIIGFAETATGLGHSFFRAFKQATFFHTTRDNVNELVPIITFEEEHSHATSHRCYVEEDTLDNLREIILVDDELTTGKTAINIIRDIHQKYPRDKYTVVSILDWRSKKWQLEMESLEQELQIKVQVVSLLKGSFELIGVPLNLVSQTEITETNRKKPQLEYISLENYVKERIVPITSTSLAGIRNDYGYLKDTGRFGIHMGELTDDWIRLAANDLKKKRVGTTLCIGTGEFMYIPMKLASYMGENIFYQSTTRSPIYPNNEEHYGAKNAFCFSNPEDLDIVHYLYNIDAKQYDDIFLFFERKVSEDRLAELLAELTAVQVKKINIVYCSGR</sequence>